<keyword evidence="3 6" id="KW-1133">Transmembrane helix</keyword>
<dbReference type="SMART" id="SM00271">
    <property type="entry name" value="DnaJ"/>
    <property type="match status" value="1"/>
</dbReference>
<feature type="domain" description="J" evidence="7">
    <location>
        <begin position="114"/>
        <end position="178"/>
    </location>
</feature>
<dbReference type="Gene3D" id="1.10.287.110">
    <property type="entry name" value="DnaJ domain"/>
    <property type="match status" value="1"/>
</dbReference>
<dbReference type="Pfam" id="PF00226">
    <property type="entry name" value="DnaJ"/>
    <property type="match status" value="1"/>
</dbReference>
<feature type="compositionally biased region" description="Polar residues" evidence="5">
    <location>
        <begin position="229"/>
        <end position="240"/>
    </location>
</feature>
<reference evidence="8 9" key="1">
    <citation type="submission" date="2024-03" db="EMBL/GenBank/DDBJ databases">
        <title>The Acrasis kona genome and developmental transcriptomes reveal deep origins of eukaryotic multicellular pathways.</title>
        <authorList>
            <person name="Sheikh S."/>
            <person name="Fu C.-J."/>
            <person name="Brown M.W."/>
            <person name="Baldauf S.L."/>
        </authorList>
    </citation>
    <scope>NUCLEOTIDE SEQUENCE [LARGE SCALE GENOMIC DNA]</scope>
    <source>
        <strain evidence="8 9">ATCC MYA-3509</strain>
    </source>
</reference>
<dbReference type="AlphaFoldDB" id="A0AAW2ZIX1"/>
<dbReference type="PANTHER" id="PTHR43908">
    <property type="entry name" value="AT29763P-RELATED"/>
    <property type="match status" value="1"/>
</dbReference>
<dbReference type="EMBL" id="JAOPGA020001558">
    <property type="protein sequence ID" value="KAL0489430.1"/>
    <property type="molecule type" value="Genomic_DNA"/>
</dbReference>
<dbReference type="PRINTS" id="PR00625">
    <property type="entry name" value="JDOMAIN"/>
</dbReference>
<gene>
    <name evidence="8" type="ORF">AKO1_009160</name>
</gene>
<dbReference type="InterPro" id="IPR036869">
    <property type="entry name" value="J_dom_sf"/>
</dbReference>
<evidence type="ECO:0000256" key="4">
    <source>
        <dbReference type="ARBA" id="ARBA00023136"/>
    </source>
</evidence>
<dbReference type="SUPFAM" id="SSF46565">
    <property type="entry name" value="Chaperone J-domain"/>
    <property type="match status" value="1"/>
</dbReference>
<evidence type="ECO:0000259" key="7">
    <source>
        <dbReference type="PROSITE" id="PS50076"/>
    </source>
</evidence>
<protein>
    <submittedName>
        <fullName evidence="8">DnaJ</fullName>
    </submittedName>
</protein>
<evidence type="ECO:0000313" key="9">
    <source>
        <dbReference type="Proteomes" id="UP001431209"/>
    </source>
</evidence>
<dbReference type="PANTHER" id="PTHR43908:SF12">
    <property type="entry name" value="DNAJ DOMAIN, CHAPERONE J-DOMAIN SUPERFAMILY"/>
    <property type="match status" value="1"/>
</dbReference>
<evidence type="ECO:0000313" key="8">
    <source>
        <dbReference type="EMBL" id="KAL0489430.1"/>
    </source>
</evidence>
<dbReference type="InterPro" id="IPR015399">
    <property type="entry name" value="DUF1977_DnaJ-like"/>
</dbReference>
<dbReference type="Pfam" id="PF09320">
    <property type="entry name" value="DUF1977"/>
    <property type="match status" value="1"/>
</dbReference>
<sequence length="374" mass="43506">MNKDAAIDYLIVAHNALQSKDYEKSSRLVRKALSLDSSLCPRKEDLISSQCHLFARFNSCEEILTFINESSSGKSKSSQTRQQTKPKVEEEPEEIRYTDADVKEVKEMLAKQGNHYKVLGLEKSATADDVKRAYRKLALKFHPDRNTAPHSAEAFKLVSSAYVVLSDEAKRSRYDRFGTDEEQAANMQRNPFGHGMQGGHFHFNGDEDMFDLFSQMFGQDIMFQRRPTRQQQNVQYNRMRQSPRARQQHQREEESGGGIFYIIQMIVIGLIIFTSIFNVGFGNRPSSDSSTPFSYEKTAQHTMQRSLQVSRSVKIPYWTSKDINNLMNYRPRDKQTIEQSVYQNYEPYLREKCNEDQDSDECTLLEDWINRRYK</sequence>
<keyword evidence="9" id="KW-1185">Reference proteome</keyword>
<dbReference type="Proteomes" id="UP001431209">
    <property type="component" value="Unassembled WGS sequence"/>
</dbReference>
<dbReference type="InterPro" id="IPR001623">
    <property type="entry name" value="DnaJ_domain"/>
</dbReference>
<accession>A0AAW2ZIX1</accession>
<feature type="region of interest" description="Disordered" evidence="5">
    <location>
        <begin position="227"/>
        <end position="253"/>
    </location>
</feature>
<comment type="caution">
    <text evidence="8">The sequence shown here is derived from an EMBL/GenBank/DDBJ whole genome shotgun (WGS) entry which is preliminary data.</text>
</comment>
<evidence type="ECO:0000256" key="1">
    <source>
        <dbReference type="ARBA" id="ARBA00004167"/>
    </source>
</evidence>
<name>A0AAW2ZIX1_9EUKA</name>
<dbReference type="CDD" id="cd06257">
    <property type="entry name" value="DnaJ"/>
    <property type="match status" value="1"/>
</dbReference>
<keyword evidence="4 6" id="KW-0472">Membrane</keyword>
<dbReference type="InterPro" id="IPR051100">
    <property type="entry name" value="DnaJ_subfamily_B/C"/>
</dbReference>
<dbReference type="PROSITE" id="PS50076">
    <property type="entry name" value="DNAJ_2"/>
    <property type="match status" value="1"/>
</dbReference>
<evidence type="ECO:0000256" key="6">
    <source>
        <dbReference type="SAM" id="Phobius"/>
    </source>
</evidence>
<evidence type="ECO:0000256" key="3">
    <source>
        <dbReference type="ARBA" id="ARBA00022989"/>
    </source>
</evidence>
<comment type="subcellular location">
    <subcellularLocation>
        <location evidence="1">Membrane</location>
        <topology evidence="1">Single-pass membrane protein</topology>
    </subcellularLocation>
</comment>
<dbReference type="GO" id="GO:0016020">
    <property type="term" value="C:membrane"/>
    <property type="evidence" value="ECO:0007669"/>
    <property type="project" value="UniProtKB-SubCell"/>
</dbReference>
<evidence type="ECO:0000256" key="2">
    <source>
        <dbReference type="ARBA" id="ARBA00022692"/>
    </source>
</evidence>
<keyword evidence="2 6" id="KW-0812">Transmembrane</keyword>
<feature type="region of interest" description="Disordered" evidence="5">
    <location>
        <begin position="71"/>
        <end position="94"/>
    </location>
</feature>
<organism evidence="8 9">
    <name type="scientific">Acrasis kona</name>
    <dbReference type="NCBI Taxonomy" id="1008807"/>
    <lineage>
        <taxon>Eukaryota</taxon>
        <taxon>Discoba</taxon>
        <taxon>Heterolobosea</taxon>
        <taxon>Tetramitia</taxon>
        <taxon>Eutetramitia</taxon>
        <taxon>Acrasidae</taxon>
        <taxon>Acrasis</taxon>
    </lineage>
</organism>
<feature type="transmembrane region" description="Helical" evidence="6">
    <location>
        <begin position="258"/>
        <end position="281"/>
    </location>
</feature>
<proteinExistence type="predicted"/>
<evidence type="ECO:0000256" key="5">
    <source>
        <dbReference type="SAM" id="MobiDB-lite"/>
    </source>
</evidence>